<dbReference type="EMBL" id="MLCO01000006">
    <property type="protein sequence ID" value="ONG58961.1"/>
    <property type="molecule type" value="Genomic_DNA"/>
</dbReference>
<accession>A0A1V2H9B3</accession>
<dbReference type="CDD" id="cd10451">
    <property type="entry name" value="GIY-YIG_LuxR_like"/>
    <property type="match status" value="1"/>
</dbReference>
<dbReference type="OrthoDB" id="7270972at2"/>
<evidence type="ECO:0000313" key="1">
    <source>
        <dbReference type="EMBL" id="ONG58961.1"/>
    </source>
</evidence>
<proteinExistence type="predicted"/>
<keyword evidence="2" id="KW-1185">Reference proteome</keyword>
<dbReference type="Gene3D" id="3.40.1440.10">
    <property type="entry name" value="GIY-YIG endonuclease"/>
    <property type="match status" value="1"/>
</dbReference>
<reference evidence="1 2" key="1">
    <citation type="submission" date="2016-10" db="EMBL/GenBank/DDBJ databases">
        <title>Draft Genome sequence of Roseomonas sp. strain M3.</title>
        <authorList>
            <person name="Subhash Y."/>
            <person name="Lee S."/>
        </authorList>
    </citation>
    <scope>NUCLEOTIDE SEQUENCE [LARGE SCALE GENOMIC DNA]</scope>
    <source>
        <strain evidence="1 2">M3</strain>
    </source>
</reference>
<organism evidence="1 2">
    <name type="scientific">Teichococcus deserti</name>
    <dbReference type="NCBI Taxonomy" id="1817963"/>
    <lineage>
        <taxon>Bacteria</taxon>
        <taxon>Pseudomonadati</taxon>
        <taxon>Pseudomonadota</taxon>
        <taxon>Alphaproteobacteria</taxon>
        <taxon>Acetobacterales</taxon>
        <taxon>Roseomonadaceae</taxon>
        <taxon>Roseomonas</taxon>
    </lineage>
</organism>
<evidence type="ECO:0000313" key="2">
    <source>
        <dbReference type="Proteomes" id="UP000188879"/>
    </source>
</evidence>
<protein>
    <recommendedName>
        <fullName evidence="3">GIY-YIG domain-containing protein</fullName>
    </recommendedName>
</protein>
<evidence type="ECO:0008006" key="3">
    <source>
        <dbReference type="Google" id="ProtNLM"/>
    </source>
</evidence>
<dbReference type="AlphaFoldDB" id="A0A1V2H9B3"/>
<dbReference type="InterPro" id="IPR035901">
    <property type="entry name" value="GIY-YIG_endonuc_sf"/>
</dbReference>
<gene>
    <name evidence="1" type="ORF">BKE38_01050</name>
</gene>
<dbReference type="Proteomes" id="UP000188879">
    <property type="component" value="Unassembled WGS sequence"/>
</dbReference>
<comment type="caution">
    <text evidence="1">The sequence shown here is derived from an EMBL/GenBank/DDBJ whole genome shotgun (WGS) entry which is preliminary data.</text>
</comment>
<name>A0A1V2H9B3_9PROT</name>
<dbReference type="RefSeq" id="WP_076955524.1">
    <property type="nucleotide sequence ID" value="NZ_MLCO01000006.1"/>
</dbReference>
<sequence length="110" mass="12108">MDHAARRAAVAAWKERKVAGGVYRLHCAATGESWVGHWPDLATLRNRLAFTLDQGTHPEPGLQRAWRAQGRDAFAFEVLEVVEEGAGPLAGRPRAERAAAWRERLGAGRL</sequence>